<evidence type="ECO:0000313" key="2">
    <source>
        <dbReference type="Proteomes" id="UP000647587"/>
    </source>
</evidence>
<gene>
    <name evidence="1" type="ORF">GCM10008955_17360</name>
</gene>
<name>A0ABQ2ESZ9_9DEIO</name>
<dbReference type="RefSeq" id="WP_189006838.1">
    <property type="nucleotide sequence ID" value="NZ_BMPP01000006.1"/>
</dbReference>
<dbReference type="Proteomes" id="UP000647587">
    <property type="component" value="Unassembled WGS sequence"/>
</dbReference>
<protein>
    <submittedName>
        <fullName evidence="1">Uncharacterized protein</fullName>
    </submittedName>
</protein>
<comment type="caution">
    <text evidence="1">The sequence shown here is derived from an EMBL/GenBank/DDBJ whole genome shotgun (WGS) entry which is preliminary data.</text>
</comment>
<evidence type="ECO:0000313" key="1">
    <source>
        <dbReference type="EMBL" id="GGK24333.1"/>
    </source>
</evidence>
<sequence length="132" mass="15458">MPIPVTLIDESTAGSKRTFTLDFLEEHVTVRELIRRRVYEEVTEYNARQPEVFQGLIQPTDAERTLNGYRLKAWRKLDWEAQYQRATEAFKKHGFVVLVDERQVDDLDEQVHLRLDRPTEVTFLKLVALVGG</sequence>
<reference evidence="2" key="1">
    <citation type="journal article" date="2019" name="Int. J. Syst. Evol. Microbiol.">
        <title>The Global Catalogue of Microorganisms (GCM) 10K type strain sequencing project: providing services to taxonomists for standard genome sequencing and annotation.</title>
        <authorList>
            <consortium name="The Broad Institute Genomics Platform"/>
            <consortium name="The Broad Institute Genome Sequencing Center for Infectious Disease"/>
            <person name="Wu L."/>
            <person name="Ma J."/>
        </authorList>
    </citation>
    <scope>NUCLEOTIDE SEQUENCE [LARGE SCALE GENOMIC DNA]</scope>
    <source>
        <strain evidence="2">JCM 30331</strain>
    </source>
</reference>
<keyword evidence="2" id="KW-1185">Reference proteome</keyword>
<organism evidence="1 2">
    <name type="scientific">Deinococcus malanensis</name>
    <dbReference type="NCBI Taxonomy" id="1706855"/>
    <lineage>
        <taxon>Bacteria</taxon>
        <taxon>Thermotogati</taxon>
        <taxon>Deinococcota</taxon>
        <taxon>Deinococci</taxon>
        <taxon>Deinococcales</taxon>
        <taxon>Deinococcaceae</taxon>
        <taxon>Deinococcus</taxon>
    </lineage>
</organism>
<accession>A0ABQ2ESZ9</accession>
<proteinExistence type="predicted"/>
<dbReference type="EMBL" id="BMPP01000006">
    <property type="protein sequence ID" value="GGK24333.1"/>
    <property type="molecule type" value="Genomic_DNA"/>
</dbReference>